<dbReference type="GO" id="GO:0016020">
    <property type="term" value="C:membrane"/>
    <property type="evidence" value="ECO:0007669"/>
    <property type="project" value="InterPro"/>
</dbReference>
<feature type="compositionally biased region" description="Basic and acidic residues" evidence="5">
    <location>
        <begin position="1"/>
        <end position="25"/>
    </location>
</feature>
<feature type="transmembrane region" description="Helical" evidence="6">
    <location>
        <begin position="656"/>
        <end position="677"/>
    </location>
</feature>
<dbReference type="PANTHER" id="PTHR32341:SF10">
    <property type="entry name" value="INTERFERON-INDUCIBLE GTPASE 5"/>
    <property type="match status" value="1"/>
</dbReference>
<organism evidence="7 8">
    <name type="scientific">Paramuricea clavata</name>
    <name type="common">Red gorgonian</name>
    <name type="synonym">Violescent sea-whip</name>
    <dbReference type="NCBI Taxonomy" id="317549"/>
    <lineage>
        <taxon>Eukaryota</taxon>
        <taxon>Metazoa</taxon>
        <taxon>Cnidaria</taxon>
        <taxon>Anthozoa</taxon>
        <taxon>Octocorallia</taxon>
        <taxon>Malacalcyonacea</taxon>
        <taxon>Plexauridae</taxon>
        <taxon>Paramuricea</taxon>
    </lineage>
</organism>
<sequence>MGYDTVRRDTRGREPSSRPGVETEQRPPFPRNHFTPRTPPVTLSTKPFSKQSAEPTVPLVTTLSANTQPSNLTVNDNHKYYKSSYDSSGGSKWWYPLSEGKYPAMIHERLSKNKQYSDTVRTSFQFPFYGHIINYVTITNKGYLFLGDVVHKFNASSQYVAPLMADFTTNNDTMIAYVDTGDRFTVQWTNLTFQDRKVGEFSFQCTLLKNGTFIFAYRSIPAPVLELKSDSFQQRVDTTLAQNIYFKYHSVDLPMEKVKTGAAYVITPLLSTPNYPDIATYCRKAELKKYDTFLILTAKRFTENDRLLAKKVKSLNKSFFFIRTHIDANYDSERSKKAFKEETMLNNIRKDCLKNLKGLLDGDEDVFLISNNHLAKWDFARLTQAILDVLPFRQRECLTLSLDLLTSRSKDILKRKVEILRGRIWMVAVASAAGAAIPLPGLSIALDLVLLRNEVNVYKSQLGIPEKYSSREIQGMTNAKTMANLLATFCAGSFVEDFARFIPFVGLIIASSISFSSTRNFLNTCLDDMERQALAFLDEINKRAVDDLDTRFFRDMLKGKIKDLRGRIWKFAVTSGVGAAVPLPGLSFVVDLAFLTKEVNFYKSKLYVDENSYEFRKMSPENQEKMRTLCFTISAQDPNVLRFCVLSSIVEESARYIPLLGSVIAGSISFSSTYYFLNHYLNEMERAAMESTDTMRTTAVDSH</sequence>
<feature type="transmembrane region" description="Helical" evidence="6">
    <location>
        <begin position="568"/>
        <end position="595"/>
    </location>
</feature>
<accession>A0A6S7IPS1</accession>
<dbReference type="GO" id="GO:0016787">
    <property type="term" value="F:hydrolase activity"/>
    <property type="evidence" value="ECO:0007669"/>
    <property type="project" value="UniProtKB-KW"/>
</dbReference>
<keyword evidence="6" id="KW-0472">Membrane</keyword>
<gene>
    <name evidence="7" type="ORF">PACLA_8A072280</name>
</gene>
<feature type="transmembrane region" description="Helical" evidence="6">
    <location>
        <begin position="501"/>
        <end position="522"/>
    </location>
</feature>
<dbReference type="PANTHER" id="PTHR32341">
    <property type="entry name" value="INTERFERON-INDUCIBLE GTPASE"/>
    <property type="match status" value="1"/>
</dbReference>
<dbReference type="Proteomes" id="UP001152795">
    <property type="component" value="Unassembled WGS sequence"/>
</dbReference>
<dbReference type="Gene3D" id="3.40.50.300">
    <property type="entry name" value="P-loop containing nucleotide triphosphate hydrolases"/>
    <property type="match status" value="1"/>
</dbReference>
<evidence type="ECO:0000256" key="3">
    <source>
        <dbReference type="ARBA" id="ARBA00022801"/>
    </source>
</evidence>
<name>A0A6S7IPS1_PARCT</name>
<evidence type="ECO:0000313" key="7">
    <source>
        <dbReference type="EMBL" id="CAB4018790.1"/>
    </source>
</evidence>
<evidence type="ECO:0000256" key="6">
    <source>
        <dbReference type="SAM" id="Phobius"/>
    </source>
</evidence>
<keyword evidence="4" id="KW-0342">GTP-binding</keyword>
<comment type="similarity">
    <text evidence="1">Belongs to the TRAFAC class dynamin-like GTPase superfamily. IRG family.</text>
</comment>
<evidence type="ECO:0000256" key="5">
    <source>
        <dbReference type="SAM" id="MobiDB-lite"/>
    </source>
</evidence>
<reference evidence="7" key="1">
    <citation type="submission" date="2020-04" db="EMBL/GenBank/DDBJ databases">
        <authorList>
            <person name="Alioto T."/>
            <person name="Alioto T."/>
            <person name="Gomez Garrido J."/>
        </authorList>
    </citation>
    <scope>NUCLEOTIDE SEQUENCE</scope>
    <source>
        <strain evidence="7">A484AB</strain>
    </source>
</reference>
<keyword evidence="8" id="KW-1185">Reference proteome</keyword>
<dbReference type="GO" id="GO:0005525">
    <property type="term" value="F:GTP binding"/>
    <property type="evidence" value="ECO:0007669"/>
    <property type="project" value="UniProtKB-KW"/>
</dbReference>
<keyword evidence="6" id="KW-1133">Transmembrane helix</keyword>
<dbReference type="OrthoDB" id="422720at2759"/>
<dbReference type="AlphaFoldDB" id="A0A6S7IPS1"/>
<feature type="compositionally biased region" description="Polar residues" evidence="5">
    <location>
        <begin position="41"/>
        <end position="55"/>
    </location>
</feature>
<dbReference type="Pfam" id="PF05049">
    <property type="entry name" value="IIGP"/>
    <property type="match status" value="1"/>
</dbReference>
<dbReference type="InterPro" id="IPR030385">
    <property type="entry name" value="G_IRG_dom"/>
</dbReference>
<feature type="transmembrane region" description="Helical" evidence="6">
    <location>
        <begin position="424"/>
        <end position="446"/>
    </location>
</feature>
<dbReference type="EMBL" id="CACRXK020010167">
    <property type="protein sequence ID" value="CAB4018790.1"/>
    <property type="molecule type" value="Genomic_DNA"/>
</dbReference>
<protein>
    <submittedName>
        <fullName evidence="7">Interferon-inducible GTPase 5-like</fullName>
    </submittedName>
</protein>
<dbReference type="InterPro" id="IPR027417">
    <property type="entry name" value="P-loop_NTPase"/>
</dbReference>
<feature type="region of interest" description="Disordered" evidence="5">
    <location>
        <begin position="1"/>
        <end position="55"/>
    </location>
</feature>
<comment type="caution">
    <text evidence="7">The sequence shown here is derived from an EMBL/GenBank/DDBJ whole genome shotgun (WGS) entry which is preliminary data.</text>
</comment>
<evidence type="ECO:0000313" key="8">
    <source>
        <dbReference type="Proteomes" id="UP001152795"/>
    </source>
</evidence>
<evidence type="ECO:0000256" key="2">
    <source>
        <dbReference type="ARBA" id="ARBA00022741"/>
    </source>
</evidence>
<dbReference type="InterPro" id="IPR007743">
    <property type="entry name" value="Immunity-related_GTPase-like"/>
</dbReference>
<evidence type="ECO:0000256" key="4">
    <source>
        <dbReference type="ARBA" id="ARBA00023134"/>
    </source>
</evidence>
<proteinExistence type="inferred from homology"/>
<keyword evidence="2" id="KW-0547">Nucleotide-binding</keyword>
<keyword evidence="6" id="KW-0812">Transmembrane</keyword>
<dbReference type="InterPro" id="IPR051515">
    <property type="entry name" value="IRG"/>
</dbReference>
<dbReference type="PROSITE" id="PS51716">
    <property type="entry name" value="G_IRG"/>
    <property type="match status" value="1"/>
</dbReference>
<keyword evidence="3" id="KW-0378">Hydrolase</keyword>
<evidence type="ECO:0000256" key="1">
    <source>
        <dbReference type="ARBA" id="ARBA00005429"/>
    </source>
</evidence>